<dbReference type="EMBL" id="PIPU01000001">
    <property type="protein sequence ID" value="RUO49006.1"/>
    <property type="molecule type" value="Genomic_DNA"/>
</dbReference>
<dbReference type="AlphaFoldDB" id="A0A432XK61"/>
<dbReference type="OrthoDB" id="9784811at2"/>
<dbReference type="Gene3D" id="3.20.20.370">
    <property type="entry name" value="Glycoside hydrolase/deacetylase"/>
    <property type="match status" value="1"/>
</dbReference>
<reference evidence="2" key="1">
    <citation type="journal article" date="2018" name="Front. Microbiol.">
        <title>Genome-Based Analysis Reveals the Taxonomy and Diversity of the Family Idiomarinaceae.</title>
        <authorList>
            <person name="Liu Y."/>
            <person name="Lai Q."/>
            <person name="Shao Z."/>
        </authorList>
    </citation>
    <scope>NUCLEOTIDE SEQUENCE [LARGE SCALE GENOMIC DNA]</scope>
    <source>
        <strain evidence="2">908033</strain>
    </source>
</reference>
<keyword evidence="2" id="KW-1185">Reference proteome</keyword>
<sequence length="273" mass="30458">MVSLMQRFFGGFMVFIMAFCANGEAVEEADVAATDNSAPIRIAIVIDDLGNSRFQQNFAELPGALTLALLPHTPYAERIAQAAQKTGKEVIIHMPMQPGNNIDAGLGMLRSEDNKAEFIMLMEQAFMQLPQAVGMNNHMGSRLTSLVEPMQWVMEQLALRNFYFLDSRTTAATQAEQIAKNFGLPVARRHVFLDNDPRLSEISARWNDLLKHAKKNGEAIAIAHPHRTTYEFLQAKLPELGTNGIQLVFASQLAYREHPAPTIELTEHEVTRP</sequence>
<dbReference type="InterPro" id="IPR006837">
    <property type="entry name" value="Divergent_DAC"/>
</dbReference>
<evidence type="ECO:0000313" key="2">
    <source>
        <dbReference type="Proteomes" id="UP000286985"/>
    </source>
</evidence>
<dbReference type="STRING" id="519452.SAMN04488139_0208"/>
<accession>A0A432XK61</accession>
<gene>
    <name evidence="1" type="ORF">CWE24_00375</name>
</gene>
<proteinExistence type="predicted"/>
<dbReference type="PANTHER" id="PTHR30105:SF2">
    <property type="entry name" value="DIVERGENT POLYSACCHARIDE DEACETYLASE SUPERFAMILY"/>
    <property type="match status" value="1"/>
</dbReference>
<dbReference type="Proteomes" id="UP000286985">
    <property type="component" value="Unassembled WGS sequence"/>
</dbReference>
<dbReference type="InterPro" id="IPR011330">
    <property type="entry name" value="Glyco_hydro/deAcase_b/a-brl"/>
</dbReference>
<dbReference type="SUPFAM" id="SSF88713">
    <property type="entry name" value="Glycoside hydrolase/deacetylase"/>
    <property type="match status" value="1"/>
</dbReference>
<organism evidence="1 2">
    <name type="scientific">Pseudidiomarina donghaiensis</name>
    <dbReference type="NCBI Taxonomy" id="519452"/>
    <lineage>
        <taxon>Bacteria</taxon>
        <taxon>Pseudomonadati</taxon>
        <taxon>Pseudomonadota</taxon>
        <taxon>Gammaproteobacteria</taxon>
        <taxon>Alteromonadales</taxon>
        <taxon>Idiomarinaceae</taxon>
        <taxon>Pseudidiomarina</taxon>
    </lineage>
</organism>
<dbReference type="PANTHER" id="PTHR30105">
    <property type="entry name" value="UNCHARACTERIZED YIBQ-RELATED"/>
    <property type="match status" value="1"/>
</dbReference>
<dbReference type="GO" id="GO:0005975">
    <property type="term" value="P:carbohydrate metabolic process"/>
    <property type="evidence" value="ECO:0007669"/>
    <property type="project" value="InterPro"/>
</dbReference>
<comment type="caution">
    <text evidence="1">The sequence shown here is derived from an EMBL/GenBank/DDBJ whole genome shotgun (WGS) entry which is preliminary data.</text>
</comment>
<protein>
    <submittedName>
        <fullName evidence="1">Divergent polysaccharide deacetylase family protein</fullName>
    </submittedName>
</protein>
<dbReference type="Pfam" id="PF04748">
    <property type="entry name" value="Polysacc_deac_2"/>
    <property type="match status" value="1"/>
</dbReference>
<evidence type="ECO:0000313" key="1">
    <source>
        <dbReference type="EMBL" id="RUO49006.1"/>
    </source>
</evidence>
<name>A0A432XK61_9GAMM</name>
<dbReference type="CDD" id="cd10936">
    <property type="entry name" value="CE4_DAC2"/>
    <property type="match status" value="1"/>
</dbReference>